<dbReference type="AlphaFoldDB" id="A0A8J2LNP6"/>
<proteinExistence type="predicted"/>
<evidence type="ECO:0000313" key="2">
    <source>
        <dbReference type="EMBL" id="CAG7836440.1"/>
    </source>
</evidence>
<evidence type="ECO:0000313" key="3">
    <source>
        <dbReference type="Proteomes" id="UP000708208"/>
    </source>
</evidence>
<dbReference type="Proteomes" id="UP000708208">
    <property type="component" value="Unassembled WGS sequence"/>
</dbReference>
<name>A0A8J2LNP6_9HEXA</name>
<reference evidence="2" key="1">
    <citation type="submission" date="2021-06" db="EMBL/GenBank/DDBJ databases">
        <authorList>
            <person name="Hodson N. C."/>
            <person name="Mongue J. A."/>
            <person name="Jaron S. K."/>
        </authorList>
    </citation>
    <scope>NUCLEOTIDE SEQUENCE</scope>
</reference>
<sequence length="135" mass="15731">MDVTYKLKLCSPHVWPFMRQRIRKFFGNDLRLYRGNNWEGTKHVMPFVCRSVASRKPSVTDRESKSSPTKDSTIKKKVLKLASACRKQGQRINNRKKPFWEFPDKLKLPSKLGAQARCWEDSGPACRTYVPSRIT</sequence>
<gene>
    <name evidence="2" type="ORF">AFUS01_LOCUS45682</name>
</gene>
<feature type="region of interest" description="Disordered" evidence="1">
    <location>
        <begin position="54"/>
        <end position="73"/>
    </location>
</feature>
<evidence type="ECO:0000256" key="1">
    <source>
        <dbReference type="SAM" id="MobiDB-lite"/>
    </source>
</evidence>
<keyword evidence="3" id="KW-1185">Reference proteome</keyword>
<protein>
    <submittedName>
        <fullName evidence="2">Uncharacterized protein</fullName>
    </submittedName>
</protein>
<comment type="caution">
    <text evidence="2">The sequence shown here is derived from an EMBL/GenBank/DDBJ whole genome shotgun (WGS) entry which is preliminary data.</text>
</comment>
<dbReference type="EMBL" id="CAJVCH010571028">
    <property type="protein sequence ID" value="CAG7836440.1"/>
    <property type="molecule type" value="Genomic_DNA"/>
</dbReference>
<accession>A0A8J2LNP6</accession>
<organism evidence="2 3">
    <name type="scientific">Allacma fusca</name>
    <dbReference type="NCBI Taxonomy" id="39272"/>
    <lineage>
        <taxon>Eukaryota</taxon>
        <taxon>Metazoa</taxon>
        <taxon>Ecdysozoa</taxon>
        <taxon>Arthropoda</taxon>
        <taxon>Hexapoda</taxon>
        <taxon>Collembola</taxon>
        <taxon>Symphypleona</taxon>
        <taxon>Sminthuridae</taxon>
        <taxon>Allacma</taxon>
    </lineage>
</organism>